<protein>
    <recommendedName>
        <fullName evidence="2">DUF4397 domain-containing protein</fullName>
    </recommendedName>
</protein>
<keyword evidence="4" id="KW-1185">Reference proteome</keyword>
<accession>A0A1S2VI07</accession>
<evidence type="ECO:0000259" key="2">
    <source>
        <dbReference type="Pfam" id="PF14344"/>
    </source>
</evidence>
<dbReference type="PROSITE" id="PS51257">
    <property type="entry name" value="PROKAR_LIPOPROTEIN"/>
    <property type="match status" value="1"/>
</dbReference>
<dbReference type="InterPro" id="IPR025510">
    <property type="entry name" value="DUF4397"/>
</dbReference>
<reference evidence="3 4" key="1">
    <citation type="submission" date="2016-10" db="EMBL/GenBank/DDBJ databases">
        <title>Arsenicibacter rosenii gen. nov., sp. nov., an efficient arsenic-methylating bacterium isolated from an arsenic-contaminated paddy soil.</title>
        <authorList>
            <person name="Huang K."/>
        </authorList>
    </citation>
    <scope>NUCLEOTIDE SEQUENCE [LARGE SCALE GENOMIC DNA]</scope>
    <source>
        <strain evidence="3 4">SM-1</strain>
    </source>
</reference>
<feature type="signal peptide" evidence="1">
    <location>
        <begin position="1"/>
        <end position="22"/>
    </location>
</feature>
<feature type="domain" description="DUF4397" evidence="2">
    <location>
        <begin position="34"/>
        <end position="165"/>
    </location>
</feature>
<dbReference type="EMBL" id="MORL01000007">
    <property type="protein sequence ID" value="OIN58382.1"/>
    <property type="molecule type" value="Genomic_DNA"/>
</dbReference>
<dbReference type="Pfam" id="PF14344">
    <property type="entry name" value="DUF4397"/>
    <property type="match status" value="1"/>
</dbReference>
<dbReference type="Proteomes" id="UP000181790">
    <property type="component" value="Unassembled WGS sequence"/>
</dbReference>
<keyword evidence="1" id="KW-0732">Signal</keyword>
<dbReference type="AlphaFoldDB" id="A0A1S2VI07"/>
<gene>
    <name evidence="3" type="ORF">BLX24_15435</name>
</gene>
<name>A0A1S2VI07_9BACT</name>
<sequence>MFKNIIYILLASVLFISCEKNALQLPIETITTGARIKFIHAAPDTPPVDFYINGAKFTGFTPTGATSTFAGNPVGLPYNTTSPSFASNYAIVTPGTVSLSVTAPATTTAASATAVGSQSLTLEDNKYYSLFVAGPTTKPELLLVNDDFSAAIDPTKIYVRFINLTSGQNYDIGLGTGTILAPNLAYKGVTGFIAVDANTVPTFTFRLPGSATNVGTVTLGATSSGRVLTVFTRGVAGRTGTPAPGINLYVNR</sequence>
<dbReference type="RefSeq" id="WP_071504053.1">
    <property type="nucleotide sequence ID" value="NZ_MORL01000007.1"/>
</dbReference>
<dbReference type="OrthoDB" id="941956at2"/>
<evidence type="ECO:0000313" key="4">
    <source>
        <dbReference type="Proteomes" id="UP000181790"/>
    </source>
</evidence>
<feature type="chain" id="PRO_5010386750" description="DUF4397 domain-containing protein" evidence="1">
    <location>
        <begin position="23"/>
        <end position="252"/>
    </location>
</feature>
<evidence type="ECO:0000256" key="1">
    <source>
        <dbReference type="SAM" id="SignalP"/>
    </source>
</evidence>
<comment type="caution">
    <text evidence="3">The sequence shown here is derived from an EMBL/GenBank/DDBJ whole genome shotgun (WGS) entry which is preliminary data.</text>
</comment>
<organism evidence="3 4">
    <name type="scientific">Arsenicibacter rosenii</name>
    <dbReference type="NCBI Taxonomy" id="1750698"/>
    <lineage>
        <taxon>Bacteria</taxon>
        <taxon>Pseudomonadati</taxon>
        <taxon>Bacteroidota</taxon>
        <taxon>Cytophagia</taxon>
        <taxon>Cytophagales</taxon>
        <taxon>Spirosomataceae</taxon>
        <taxon>Arsenicibacter</taxon>
    </lineage>
</organism>
<proteinExistence type="predicted"/>
<evidence type="ECO:0000313" key="3">
    <source>
        <dbReference type="EMBL" id="OIN58382.1"/>
    </source>
</evidence>